<reference evidence="4" key="1">
    <citation type="journal article" date="2019" name="Int. J. Syst. Evol. Microbiol.">
        <title>The Global Catalogue of Microorganisms (GCM) 10K type strain sequencing project: providing services to taxonomists for standard genome sequencing and annotation.</title>
        <authorList>
            <consortium name="The Broad Institute Genomics Platform"/>
            <consortium name="The Broad Institute Genome Sequencing Center for Infectious Disease"/>
            <person name="Wu L."/>
            <person name="Ma J."/>
        </authorList>
    </citation>
    <scope>NUCLEOTIDE SEQUENCE [LARGE SCALE GENOMIC DNA]</scope>
    <source>
        <strain evidence="4">KCTC 13128</strain>
    </source>
</reference>
<comment type="caution">
    <text evidence="3">The sequence shown here is derived from an EMBL/GenBank/DDBJ whole genome shotgun (WGS) entry which is preliminary data.</text>
</comment>
<dbReference type="RefSeq" id="WP_390271427.1">
    <property type="nucleotide sequence ID" value="NZ_JBHRSA010000034.1"/>
</dbReference>
<dbReference type="InterPro" id="IPR057666">
    <property type="entry name" value="DrpA_SLOG"/>
</dbReference>
<dbReference type="PANTHER" id="PTHR43022">
    <property type="entry name" value="PROTEIN SMF"/>
    <property type="match status" value="1"/>
</dbReference>
<organism evidence="3 4">
    <name type="scientific">Virgibacillus xinjiangensis</name>
    <dbReference type="NCBI Taxonomy" id="393090"/>
    <lineage>
        <taxon>Bacteria</taxon>
        <taxon>Bacillati</taxon>
        <taxon>Bacillota</taxon>
        <taxon>Bacilli</taxon>
        <taxon>Bacillales</taxon>
        <taxon>Bacillaceae</taxon>
        <taxon>Virgibacillus</taxon>
    </lineage>
</organism>
<sequence>MEQIRKNLIVLHRCRGVTRRVIRRILHTDPSLQLLPTLSPQEISNFFTLPYKNASLLYTDYHHDQLWYQVERDEQDYEIITMVDENYPPMIKPIKDKPLVLYTLGDTRLLTHRPSLSVIGTRNPTMEAPAKMRFILEPLIERGWLVVSGMAKGIDSHAHRLALSHRGKTIAVLGSGFWHMYPKENKALFEQIAHKGLLVSEYPPNNPPRKFHFPERNRIISGLSSGTLVIEATEKSGTLITVGQALDQGREVYALPGSPLCPQTKGCHRMIQDGAKLVMEPKDILEDWQIHQRDFSL</sequence>
<dbReference type="Proteomes" id="UP001595279">
    <property type="component" value="Unassembled WGS sequence"/>
</dbReference>
<evidence type="ECO:0000313" key="4">
    <source>
        <dbReference type="Proteomes" id="UP001595279"/>
    </source>
</evidence>
<comment type="similarity">
    <text evidence="1">Belongs to the DprA/Smf family.</text>
</comment>
<feature type="domain" description="Smf/DprA SLOG" evidence="2">
    <location>
        <begin position="79"/>
        <end position="288"/>
    </location>
</feature>
<dbReference type="InterPro" id="IPR003488">
    <property type="entry name" value="DprA"/>
</dbReference>
<dbReference type="Pfam" id="PF02481">
    <property type="entry name" value="DNA_processg_A"/>
    <property type="match status" value="1"/>
</dbReference>
<proteinExistence type="inferred from homology"/>
<protein>
    <submittedName>
        <fullName evidence="3">DNA-processing protein DprA</fullName>
    </submittedName>
</protein>
<keyword evidence="4" id="KW-1185">Reference proteome</keyword>
<accession>A0ABV7CV25</accession>
<dbReference type="EMBL" id="JBHRSA010000034">
    <property type="protein sequence ID" value="MFC3040316.1"/>
    <property type="molecule type" value="Genomic_DNA"/>
</dbReference>
<evidence type="ECO:0000259" key="2">
    <source>
        <dbReference type="Pfam" id="PF02481"/>
    </source>
</evidence>
<evidence type="ECO:0000313" key="3">
    <source>
        <dbReference type="EMBL" id="MFC3040316.1"/>
    </source>
</evidence>
<dbReference type="NCBIfam" id="TIGR00732">
    <property type="entry name" value="dprA"/>
    <property type="match status" value="1"/>
</dbReference>
<gene>
    <name evidence="3" type="primary">dprA</name>
    <name evidence="3" type="ORF">ACFOGI_08610</name>
</gene>
<name>A0ABV7CV25_9BACI</name>
<evidence type="ECO:0000256" key="1">
    <source>
        <dbReference type="ARBA" id="ARBA00006525"/>
    </source>
</evidence>
<dbReference type="SUPFAM" id="SSF102405">
    <property type="entry name" value="MCP/YpsA-like"/>
    <property type="match status" value="1"/>
</dbReference>
<dbReference type="PANTHER" id="PTHR43022:SF1">
    <property type="entry name" value="PROTEIN SMF"/>
    <property type="match status" value="1"/>
</dbReference>
<dbReference type="Gene3D" id="3.40.50.450">
    <property type="match status" value="1"/>
</dbReference>